<dbReference type="Gene3D" id="1.10.533.10">
    <property type="entry name" value="Death Domain, Fas"/>
    <property type="match status" value="1"/>
</dbReference>
<dbReference type="STRING" id="35570.A0A1I8P8D1"/>
<evidence type="ECO:0000256" key="1">
    <source>
        <dbReference type="SAM" id="MobiDB-lite"/>
    </source>
</evidence>
<dbReference type="SUPFAM" id="SSF47986">
    <property type="entry name" value="DEATH domain"/>
    <property type="match status" value="1"/>
</dbReference>
<sequence length="234" mass="26666">MDFFKRFLPNYLGSGRNAQSPNGLTEKDAAPVTPENMATADRTLQLRSPDNNHNYDNDTIMMESQRNADVQNTLNVHNANQQVNVQISNVSSVHLGSSINVNVGGTVSSEKKIRNAIEKKFNKKTRTIDTMMKSRAEPSHKMLDTVATHLGSGWKQVMRHLEFSEGQISQSELDNQVHGTKEIIYQLLLDWVNNADDEIRTLGYLTSILWNCGHRECVYRMRQTWREELDSQKS</sequence>
<name>A0A1I8P8D1_STOCA</name>
<evidence type="ECO:0000313" key="4">
    <source>
        <dbReference type="Proteomes" id="UP000095300"/>
    </source>
</evidence>
<gene>
    <name evidence="3" type="primary">106086852</name>
</gene>
<dbReference type="CDD" id="cd01670">
    <property type="entry name" value="Death"/>
    <property type="match status" value="1"/>
</dbReference>
<dbReference type="EnsemblMetazoa" id="SCAU005739-RA">
    <property type="protein sequence ID" value="SCAU005739-PA"/>
    <property type="gene ID" value="SCAU005739"/>
</dbReference>
<keyword evidence="4" id="KW-1185">Reference proteome</keyword>
<evidence type="ECO:0000313" key="3">
    <source>
        <dbReference type="EnsemblMetazoa" id="SCAU005739-PA"/>
    </source>
</evidence>
<protein>
    <recommendedName>
        <fullName evidence="2">Death domain-containing protein</fullName>
    </recommendedName>
</protein>
<dbReference type="VEuPathDB" id="VectorBase:SCAU005739"/>
<dbReference type="Pfam" id="PF00531">
    <property type="entry name" value="Death"/>
    <property type="match status" value="1"/>
</dbReference>
<feature type="domain" description="Death" evidence="2">
    <location>
        <begin position="139"/>
        <end position="225"/>
    </location>
</feature>
<organism evidence="3 4">
    <name type="scientific">Stomoxys calcitrans</name>
    <name type="common">Stable fly</name>
    <name type="synonym">Conops calcitrans</name>
    <dbReference type="NCBI Taxonomy" id="35570"/>
    <lineage>
        <taxon>Eukaryota</taxon>
        <taxon>Metazoa</taxon>
        <taxon>Ecdysozoa</taxon>
        <taxon>Arthropoda</taxon>
        <taxon>Hexapoda</taxon>
        <taxon>Insecta</taxon>
        <taxon>Pterygota</taxon>
        <taxon>Neoptera</taxon>
        <taxon>Endopterygota</taxon>
        <taxon>Diptera</taxon>
        <taxon>Brachycera</taxon>
        <taxon>Muscomorpha</taxon>
        <taxon>Muscoidea</taxon>
        <taxon>Muscidae</taxon>
        <taxon>Stomoxys</taxon>
    </lineage>
</organism>
<dbReference type="OrthoDB" id="535509at2759"/>
<accession>A0A1I8P8D1</accession>
<feature type="region of interest" description="Disordered" evidence="1">
    <location>
        <begin position="12"/>
        <end position="33"/>
    </location>
</feature>
<dbReference type="InterPro" id="IPR011029">
    <property type="entry name" value="DEATH-like_dom_sf"/>
</dbReference>
<evidence type="ECO:0000259" key="2">
    <source>
        <dbReference type="PROSITE" id="PS50017"/>
    </source>
</evidence>
<reference evidence="3" key="1">
    <citation type="submission" date="2020-05" db="UniProtKB">
        <authorList>
            <consortium name="EnsemblMetazoa"/>
        </authorList>
    </citation>
    <scope>IDENTIFICATION</scope>
    <source>
        <strain evidence="3">USDA</strain>
    </source>
</reference>
<dbReference type="InterPro" id="IPR000488">
    <property type="entry name" value="Death_dom"/>
</dbReference>
<dbReference type="AlphaFoldDB" id="A0A1I8P8D1"/>
<dbReference type="Proteomes" id="UP000095300">
    <property type="component" value="Unassembled WGS sequence"/>
</dbReference>
<dbReference type="SMART" id="SM00005">
    <property type="entry name" value="DEATH"/>
    <property type="match status" value="1"/>
</dbReference>
<proteinExistence type="predicted"/>
<dbReference type="KEGG" id="scac:106086852"/>
<dbReference type="GO" id="GO:0007165">
    <property type="term" value="P:signal transduction"/>
    <property type="evidence" value="ECO:0007669"/>
    <property type="project" value="InterPro"/>
</dbReference>
<dbReference type="PROSITE" id="PS50017">
    <property type="entry name" value="DEATH_DOMAIN"/>
    <property type="match status" value="1"/>
</dbReference>